<dbReference type="AlphaFoldDB" id="A0A420FG55"/>
<reference evidence="1 2" key="1">
    <citation type="submission" date="2016-07" db="EMBL/GenBank/DDBJ databases">
        <title>Genome analysis of Sphingobacterium siyangense T12B17.</title>
        <authorList>
            <person name="Xu D."/>
            <person name="Su Y."/>
            <person name="Zheng S."/>
        </authorList>
    </citation>
    <scope>NUCLEOTIDE SEQUENCE [LARGE SCALE GENOMIC DNA]</scope>
    <source>
        <strain evidence="1 2">T12B17</strain>
    </source>
</reference>
<comment type="caution">
    <text evidence="1">The sequence shown here is derived from an EMBL/GenBank/DDBJ whole genome shotgun (WGS) entry which is preliminary data.</text>
</comment>
<evidence type="ECO:0000313" key="1">
    <source>
        <dbReference type="EMBL" id="RKF31835.1"/>
    </source>
</evidence>
<keyword evidence="2" id="KW-1185">Reference proteome</keyword>
<dbReference type="PANTHER" id="PTHR10668">
    <property type="entry name" value="PHYTOENE DEHYDROGENASE"/>
    <property type="match status" value="1"/>
</dbReference>
<accession>A0A420FG55</accession>
<name>A0A420FG55_9SPHI</name>
<dbReference type="SUPFAM" id="SSF51905">
    <property type="entry name" value="FAD/NAD(P)-binding domain"/>
    <property type="match status" value="1"/>
</dbReference>
<sequence>MRKFDAIIIGSGPNGLAAAITFQQQGLSTLLIEGADTIGGGMRTKELTIPGFKHDVCSAIHPMAMASPFFRSLPLEAFGLSFVKPEYAAAHPLDEGETGILYHSLTETVKGLGTDGERYRKLVEKVVTDWEGLATDIMGPLSFPKHPLSLASFGLDALQPASWTAKRFTSVQAQALWAGMAAHGIQPLDNWTTSAIAIVLAAVGNKYGWQIPIGGSQSIADALLGYYQSLGGEIQTGFWVEDVRDLPSHKVLLCDITPRQLLQLKGIGLASGYRRRLEGYRQGMGVFKVDWALSEKTPFKDLRCQRAATVHLGNTYAEIAESEQRSHLGKQVDKPFVLFAQQSAFDSSRAPEGKHTGWAYCHVPNGSRVDYTEAIENQIERFAPGFKETILAKHTFSPTELEEYNPNYIGGDINGGIMDISQLYSRPILALNPYRTSVDTIYLCSSSTPPGGGVHGMCGYHAARTALKEHFGLLL</sequence>
<dbReference type="Proteomes" id="UP000286402">
    <property type="component" value="Unassembled WGS sequence"/>
</dbReference>
<organism evidence="1 2">
    <name type="scientific">Sphingobacterium siyangense</name>
    <dbReference type="NCBI Taxonomy" id="459529"/>
    <lineage>
        <taxon>Bacteria</taxon>
        <taxon>Pseudomonadati</taxon>
        <taxon>Bacteroidota</taxon>
        <taxon>Sphingobacteriia</taxon>
        <taxon>Sphingobacteriales</taxon>
        <taxon>Sphingobacteriaceae</taxon>
        <taxon>Sphingobacterium</taxon>
    </lineage>
</organism>
<dbReference type="Pfam" id="PF13450">
    <property type="entry name" value="NAD_binding_8"/>
    <property type="match status" value="1"/>
</dbReference>
<protein>
    <submittedName>
        <fullName evidence="1">FAD-dependent oxidoreductase</fullName>
    </submittedName>
</protein>
<proteinExistence type="predicted"/>
<dbReference type="InterPro" id="IPR036188">
    <property type="entry name" value="FAD/NAD-bd_sf"/>
</dbReference>
<dbReference type="EMBL" id="MCAQ01000028">
    <property type="protein sequence ID" value="RKF31835.1"/>
    <property type="molecule type" value="Genomic_DNA"/>
</dbReference>
<dbReference type="RefSeq" id="WP_120336068.1">
    <property type="nucleotide sequence ID" value="NZ_MCAQ01000028.1"/>
</dbReference>
<gene>
    <name evidence="1" type="ORF">BCY89_16900</name>
</gene>
<dbReference type="PANTHER" id="PTHR10668:SF105">
    <property type="entry name" value="DEHYDROGENASE-RELATED"/>
    <property type="match status" value="1"/>
</dbReference>
<dbReference type="PRINTS" id="PR00411">
    <property type="entry name" value="PNDRDTASEI"/>
</dbReference>
<dbReference type="Gene3D" id="3.50.50.60">
    <property type="entry name" value="FAD/NAD(P)-binding domain"/>
    <property type="match status" value="1"/>
</dbReference>
<evidence type="ECO:0000313" key="2">
    <source>
        <dbReference type="Proteomes" id="UP000286402"/>
    </source>
</evidence>